<feature type="repeat" description="Solcar" evidence="10">
    <location>
        <begin position="46"/>
        <end position="128"/>
    </location>
</feature>
<evidence type="ECO:0000256" key="11">
    <source>
        <dbReference type="RuleBase" id="RU000488"/>
    </source>
</evidence>
<dbReference type="AlphaFoldDB" id="A0AAN8IJV5"/>
<evidence type="ECO:0000256" key="7">
    <source>
        <dbReference type="ARBA" id="ARBA00022989"/>
    </source>
</evidence>
<dbReference type="GO" id="GO:0005743">
    <property type="term" value="C:mitochondrial inner membrane"/>
    <property type="evidence" value="ECO:0007669"/>
    <property type="project" value="UniProtKB-SubCell"/>
</dbReference>
<protein>
    <recommendedName>
        <fullName evidence="14">Mitochondrial carrier protein</fullName>
    </recommendedName>
</protein>
<dbReference type="Gene3D" id="1.50.40.10">
    <property type="entry name" value="Mitochondrial carrier domain"/>
    <property type="match status" value="2"/>
</dbReference>
<name>A0AAN8IJV5_9EURO</name>
<keyword evidence="9 10" id="KW-0472">Membrane</keyword>
<evidence type="ECO:0000256" key="10">
    <source>
        <dbReference type="PROSITE-ProRule" id="PRU00282"/>
    </source>
</evidence>
<evidence type="ECO:0000256" key="5">
    <source>
        <dbReference type="ARBA" id="ARBA00022737"/>
    </source>
</evidence>
<dbReference type="EMBL" id="JAKLMC020000026">
    <property type="protein sequence ID" value="KAK5950572.1"/>
    <property type="molecule type" value="Genomic_DNA"/>
</dbReference>
<dbReference type="Pfam" id="PF00153">
    <property type="entry name" value="Mito_carr"/>
    <property type="match status" value="3"/>
</dbReference>
<dbReference type="InterPro" id="IPR023395">
    <property type="entry name" value="MCP_dom_sf"/>
</dbReference>
<evidence type="ECO:0000256" key="9">
    <source>
        <dbReference type="ARBA" id="ARBA00023136"/>
    </source>
</evidence>
<organism evidence="12 13">
    <name type="scientific">Knufia fluminis</name>
    <dbReference type="NCBI Taxonomy" id="191047"/>
    <lineage>
        <taxon>Eukaryota</taxon>
        <taxon>Fungi</taxon>
        <taxon>Dikarya</taxon>
        <taxon>Ascomycota</taxon>
        <taxon>Pezizomycotina</taxon>
        <taxon>Eurotiomycetes</taxon>
        <taxon>Chaetothyriomycetidae</taxon>
        <taxon>Chaetothyriales</taxon>
        <taxon>Trichomeriaceae</taxon>
        <taxon>Knufia</taxon>
    </lineage>
</organism>
<evidence type="ECO:0000256" key="2">
    <source>
        <dbReference type="ARBA" id="ARBA00006375"/>
    </source>
</evidence>
<dbReference type="PROSITE" id="PS50920">
    <property type="entry name" value="SOLCAR"/>
    <property type="match status" value="3"/>
</dbReference>
<comment type="caution">
    <text evidence="12">The sequence shown here is derived from an EMBL/GenBank/DDBJ whole genome shotgun (WGS) entry which is preliminary data.</text>
</comment>
<evidence type="ECO:0000256" key="8">
    <source>
        <dbReference type="ARBA" id="ARBA00023128"/>
    </source>
</evidence>
<comment type="similarity">
    <text evidence="2 11">Belongs to the mitochondrial carrier (TC 2.A.29) family.</text>
</comment>
<keyword evidence="7" id="KW-1133">Transmembrane helix</keyword>
<dbReference type="InterPro" id="IPR050567">
    <property type="entry name" value="Mitochondrial_Carrier"/>
</dbReference>
<dbReference type="InterPro" id="IPR018108">
    <property type="entry name" value="MCP_transmembrane"/>
</dbReference>
<feature type="repeat" description="Solcar" evidence="10">
    <location>
        <begin position="171"/>
        <end position="266"/>
    </location>
</feature>
<proteinExistence type="inferred from homology"/>
<comment type="subcellular location">
    <subcellularLocation>
        <location evidence="1">Mitochondrion inner membrane</location>
        <topology evidence="1">Multi-pass membrane protein</topology>
    </subcellularLocation>
</comment>
<sequence length="397" mass="43946">MSHASKQSPPVVAHNESSTYTPAQEHNFNMHRPSTLMDHDTQVYYFKYFRQFWASGPAAAVAVVAGSPFENTKTRMQSKHFSSAFSAARFIYQYEGVRGFWASTLTPLWSLTFSRTLGFIAYRKAKYEVDHVIERVTGDSPLEWVNTAGTYPNLSTLVCFSTAGMISGAMLTPILSKCSLGKTELLVDSLIAPFEALKNASQTAVLMSGNHKKSSKNNRINTYAAAKTIIKQRGALSLWKGFNLHLARDVIGGGVYFGVYESCKQALGSYYGDEMKNTPWAIPLAGAICGISSWIVTYPIDTMKTRQQNQLLSPMQAPSYSPANAATAAAKEAAYKASKQGRWRGIEMVIVRTAIQNMIQMSAFEQVKVWIDNAKFSDGTTAMPDVERTKGRDRRKV</sequence>
<dbReference type="Proteomes" id="UP001316803">
    <property type="component" value="Unassembled WGS sequence"/>
</dbReference>
<dbReference type="SUPFAM" id="SSF103506">
    <property type="entry name" value="Mitochondrial carrier"/>
    <property type="match status" value="1"/>
</dbReference>
<dbReference type="GO" id="GO:0022857">
    <property type="term" value="F:transmembrane transporter activity"/>
    <property type="evidence" value="ECO:0007669"/>
    <property type="project" value="TreeGrafter"/>
</dbReference>
<evidence type="ECO:0000313" key="13">
    <source>
        <dbReference type="Proteomes" id="UP001316803"/>
    </source>
</evidence>
<keyword evidence="13" id="KW-1185">Reference proteome</keyword>
<dbReference type="PANTHER" id="PTHR45624:SF9">
    <property type="entry name" value="CARRIER PROTEIN, PUTATIVE (AFU_ORTHOLOGUE AFUA_4G06390)-RELATED"/>
    <property type="match status" value="1"/>
</dbReference>
<feature type="repeat" description="Solcar" evidence="10">
    <location>
        <begin position="277"/>
        <end position="370"/>
    </location>
</feature>
<dbReference type="InterPro" id="IPR002067">
    <property type="entry name" value="MCP"/>
</dbReference>
<keyword evidence="3 11" id="KW-0813">Transport</keyword>
<dbReference type="PANTHER" id="PTHR45624">
    <property type="entry name" value="MITOCHONDRIAL BASIC AMINO ACIDS TRANSPORTER-RELATED"/>
    <property type="match status" value="1"/>
</dbReference>
<keyword evidence="6" id="KW-0999">Mitochondrion inner membrane</keyword>
<dbReference type="PRINTS" id="PR00926">
    <property type="entry name" value="MITOCARRIER"/>
</dbReference>
<evidence type="ECO:0000256" key="6">
    <source>
        <dbReference type="ARBA" id="ARBA00022792"/>
    </source>
</evidence>
<keyword evidence="5" id="KW-0677">Repeat</keyword>
<evidence type="ECO:0000256" key="1">
    <source>
        <dbReference type="ARBA" id="ARBA00004448"/>
    </source>
</evidence>
<keyword evidence="8" id="KW-0496">Mitochondrion</keyword>
<evidence type="ECO:0000313" key="12">
    <source>
        <dbReference type="EMBL" id="KAK5950572.1"/>
    </source>
</evidence>
<evidence type="ECO:0000256" key="4">
    <source>
        <dbReference type="ARBA" id="ARBA00022692"/>
    </source>
</evidence>
<keyword evidence="4 10" id="KW-0812">Transmembrane</keyword>
<accession>A0AAN8IJV5</accession>
<reference evidence="12 13" key="1">
    <citation type="submission" date="2022-12" db="EMBL/GenBank/DDBJ databases">
        <title>Genomic features and morphological characterization of a novel Knufia sp. strain isolated from spacecraft assembly facility.</title>
        <authorList>
            <person name="Teixeira M."/>
            <person name="Chander A.M."/>
            <person name="Stajich J.E."/>
            <person name="Venkateswaran K."/>
        </authorList>
    </citation>
    <scope>NUCLEOTIDE SEQUENCE [LARGE SCALE GENOMIC DNA]</scope>
    <source>
        <strain evidence="12 13">FJI-L2-BK-P2</strain>
    </source>
</reference>
<gene>
    <name evidence="12" type="ORF">OHC33_008515</name>
</gene>
<evidence type="ECO:0008006" key="14">
    <source>
        <dbReference type="Google" id="ProtNLM"/>
    </source>
</evidence>
<evidence type="ECO:0000256" key="3">
    <source>
        <dbReference type="ARBA" id="ARBA00022448"/>
    </source>
</evidence>